<dbReference type="InterPro" id="IPR001802">
    <property type="entry name" value="MerP/CopZ"/>
</dbReference>
<feature type="domain" description="HMA" evidence="2">
    <location>
        <begin position="4"/>
        <end position="70"/>
    </location>
</feature>
<reference evidence="4" key="1">
    <citation type="submission" date="2024-06" db="EMBL/GenBank/DDBJ databases">
        <title>Radixoralia hellwigii gen. nov., sp nov., isolated from a root canal in the human oral cavity.</title>
        <authorList>
            <person name="Bartsch S."/>
            <person name="Wittmer A."/>
            <person name="Schulz A.-K."/>
            <person name="Neumann-Schaal M."/>
            <person name="Wolf J."/>
            <person name="Gronow S."/>
            <person name="Tennert C."/>
            <person name="Haecker G."/>
            <person name="Cieplik F."/>
            <person name="Al-Ahmad A."/>
        </authorList>
    </citation>
    <scope>NUCLEOTIDE SEQUENCE [LARGE SCALE GENOMIC DNA]</scope>
    <source>
        <strain evidence="4">Wk13</strain>
    </source>
</reference>
<name>A0ABV4UGG8_9RHOO</name>
<dbReference type="InterPro" id="IPR036163">
    <property type="entry name" value="HMA_dom_sf"/>
</dbReference>
<organism evidence="3 4">
    <name type="scientific">Dentiradicibacter hellwigii</name>
    <dbReference type="NCBI Taxonomy" id="3149053"/>
    <lineage>
        <taxon>Bacteria</taxon>
        <taxon>Pseudomonadati</taxon>
        <taxon>Pseudomonadota</taxon>
        <taxon>Betaproteobacteria</taxon>
        <taxon>Rhodocyclales</taxon>
        <taxon>Rhodocyclaceae</taxon>
        <taxon>Dentiradicibacter</taxon>
    </lineage>
</organism>
<dbReference type="InterPro" id="IPR017969">
    <property type="entry name" value="Heavy-metal-associated_CS"/>
</dbReference>
<sequence>MAAKQTVIGVGGMHCQGCVKNVTNVLQALPGVEQVEVSLDAARAVIVHDEARVGEAQLREAIEDAGFDAL</sequence>
<dbReference type="Gene3D" id="3.30.70.100">
    <property type="match status" value="1"/>
</dbReference>
<dbReference type="InterPro" id="IPR006121">
    <property type="entry name" value="HMA_dom"/>
</dbReference>
<dbReference type="Pfam" id="PF00403">
    <property type="entry name" value="HMA"/>
    <property type="match status" value="1"/>
</dbReference>
<dbReference type="PANTHER" id="PTHR46594:SF4">
    <property type="entry name" value="P-TYPE CATION-TRANSPORTING ATPASE"/>
    <property type="match status" value="1"/>
</dbReference>
<dbReference type="PRINTS" id="PR00946">
    <property type="entry name" value="HGSCAVENGER"/>
</dbReference>
<evidence type="ECO:0000313" key="3">
    <source>
        <dbReference type="EMBL" id="MFA9950145.1"/>
    </source>
</evidence>
<evidence type="ECO:0000256" key="1">
    <source>
        <dbReference type="ARBA" id="ARBA00022723"/>
    </source>
</evidence>
<protein>
    <submittedName>
        <fullName evidence="3">Heavy-metal-associated domain-containing protein</fullName>
    </submittedName>
</protein>
<dbReference type="EMBL" id="JBEUWX010000002">
    <property type="protein sequence ID" value="MFA9950145.1"/>
    <property type="molecule type" value="Genomic_DNA"/>
</dbReference>
<dbReference type="CDD" id="cd00371">
    <property type="entry name" value="HMA"/>
    <property type="match status" value="1"/>
</dbReference>
<evidence type="ECO:0000259" key="2">
    <source>
        <dbReference type="PROSITE" id="PS50846"/>
    </source>
</evidence>
<dbReference type="PANTHER" id="PTHR46594">
    <property type="entry name" value="P-TYPE CATION-TRANSPORTING ATPASE"/>
    <property type="match status" value="1"/>
</dbReference>
<evidence type="ECO:0000313" key="4">
    <source>
        <dbReference type="Proteomes" id="UP001574673"/>
    </source>
</evidence>
<dbReference type="SUPFAM" id="SSF55008">
    <property type="entry name" value="HMA, heavy metal-associated domain"/>
    <property type="match status" value="1"/>
</dbReference>
<keyword evidence="4" id="KW-1185">Reference proteome</keyword>
<dbReference type="PROSITE" id="PS01047">
    <property type="entry name" value="HMA_1"/>
    <property type="match status" value="1"/>
</dbReference>
<gene>
    <name evidence="3" type="ORF">ABCS64_07410</name>
</gene>
<accession>A0ABV4UGG8</accession>
<comment type="caution">
    <text evidence="3">The sequence shown here is derived from an EMBL/GenBank/DDBJ whole genome shotgun (WGS) entry which is preliminary data.</text>
</comment>
<dbReference type="PROSITE" id="PS50846">
    <property type="entry name" value="HMA_2"/>
    <property type="match status" value="1"/>
</dbReference>
<proteinExistence type="predicted"/>
<keyword evidence="1" id="KW-0479">Metal-binding</keyword>
<dbReference type="RefSeq" id="WP_418891223.1">
    <property type="nucleotide sequence ID" value="NZ_JBEUWX010000002.1"/>
</dbReference>
<dbReference type="Proteomes" id="UP001574673">
    <property type="component" value="Unassembled WGS sequence"/>
</dbReference>